<keyword evidence="5" id="KW-1185">Reference proteome</keyword>
<dbReference type="InterPro" id="IPR000601">
    <property type="entry name" value="PKD_dom"/>
</dbReference>
<organism evidence="4 5">
    <name type="scientific">Tenacibaculum vairaonense</name>
    <dbReference type="NCBI Taxonomy" id="3137860"/>
    <lineage>
        <taxon>Bacteria</taxon>
        <taxon>Pseudomonadati</taxon>
        <taxon>Bacteroidota</taxon>
        <taxon>Flavobacteriia</taxon>
        <taxon>Flavobacteriales</taxon>
        <taxon>Flavobacteriaceae</taxon>
        <taxon>Tenacibaculum</taxon>
    </lineage>
</organism>
<dbReference type="InterPro" id="IPR035986">
    <property type="entry name" value="PKD_dom_sf"/>
</dbReference>
<dbReference type="InterPro" id="IPR022409">
    <property type="entry name" value="PKD/Chitinase_dom"/>
</dbReference>
<dbReference type="Pfam" id="PF18962">
    <property type="entry name" value="Por_Secre_tail"/>
    <property type="match status" value="1"/>
</dbReference>
<dbReference type="InterPro" id="IPR045474">
    <property type="entry name" value="GEVED"/>
</dbReference>
<dbReference type="PROSITE" id="PS50093">
    <property type="entry name" value="PKD"/>
    <property type="match status" value="1"/>
</dbReference>
<dbReference type="Proteomes" id="UP001497602">
    <property type="component" value="Unassembled WGS sequence"/>
</dbReference>
<sequence>MKTTKQFMLLILIVFAKQILAQTASNYCSVISERQENYITDVVFAGIENLSGNGTNGYTNFTSKEASVYPNESYGIGVNTKWNHWGYNVVQVWIDWNQNFIFEDTERAFYKTGTGLLSSNISVPVDAKIGRTTMRVRYSYAEALSPCNNNVQKLTDVEDYTVIVNNPLKPSARFDASIYHVKSRKDVVEYRDISANAPTSWHWEFEGGIPSSSTEQNPSVTYPESGKFSVKLIVKNQYGEDEIFIKDYITVELPSDEFCISSNEKPNGQYITAVEFAGVVNHTQYNSGYELYEFPNATVEKGPYTNLNEATVMSIKVNNRWEDTKVGLWVDWNQDDDFDDAGEERILTNNQSTSNQFTFFFTVPNHAKTGKTRLRIRTIHGKSLTSCGESWFGETEDYVLYVAEQRNRRTADSLNSLDETIVNVHPVPSKDGNITFTFNTKQENINFKFFNDKNIEVLPSQSFSYKNTINLDLSSLPSGTYFVQTITNSESTTSRIILD</sequence>
<name>A0ABM9PKD0_9FLAO</name>
<feature type="signal peptide" evidence="2">
    <location>
        <begin position="1"/>
        <end position="21"/>
    </location>
</feature>
<reference evidence="4 5" key="1">
    <citation type="submission" date="2024-05" db="EMBL/GenBank/DDBJ databases">
        <authorList>
            <person name="Duchaud E."/>
        </authorList>
    </citation>
    <scope>NUCLEOTIDE SEQUENCE [LARGE SCALE GENOMIC DNA]</scope>
    <source>
        <strain evidence="4">Ena-SAMPLE-TAB-13-05-2024-13:56:06:370-140305</strain>
    </source>
</reference>
<dbReference type="Pfam" id="PF18911">
    <property type="entry name" value="PKD_4"/>
    <property type="match status" value="1"/>
</dbReference>
<comment type="caution">
    <text evidence="4">The sequence shown here is derived from an EMBL/GenBank/DDBJ whole genome shotgun (WGS) entry which is preliminary data.</text>
</comment>
<dbReference type="RefSeq" id="WP_348737911.1">
    <property type="nucleotide sequence ID" value="NZ_CAXJRC010000011.1"/>
</dbReference>
<evidence type="ECO:0000313" key="4">
    <source>
        <dbReference type="EMBL" id="CAL2106109.1"/>
    </source>
</evidence>
<dbReference type="NCBIfam" id="TIGR04183">
    <property type="entry name" value="Por_Secre_tail"/>
    <property type="match status" value="1"/>
</dbReference>
<dbReference type="InterPro" id="IPR013783">
    <property type="entry name" value="Ig-like_fold"/>
</dbReference>
<dbReference type="EMBL" id="CAXJRC010000011">
    <property type="protein sequence ID" value="CAL2106109.1"/>
    <property type="molecule type" value="Genomic_DNA"/>
</dbReference>
<evidence type="ECO:0000256" key="2">
    <source>
        <dbReference type="SAM" id="SignalP"/>
    </source>
</evidence>
<dbReference type="SMART" id="SM00089">
    <property type="entry name" value="PKD"/>
    <property type="match status" value="1"/>
</dbReference>
<feature type="chain" id="PRO_5046884229" description="PKD domain-containing protein" evidence="2">
    <location>
        <begin position="22"/>
        <end position="499"/>
    </location>
</feature>
<dbReference type="CDD" id="cd00146">
    <property type="entry name" value="PKD"/>
    <property type="match status" value="1"/>
</dbReference>
<gene>
    <name evidence="4" type="ORF">T190115A13A_10265</name>
</gene>
<feature type="domain" description="PKD" evidence="3">
    <location>
        <begin position="188"/>
        <end position="239"/>
    </location>
</feature>
<evidence type="ECO:0000259" key="3">
    <source>
        <dbReference type="PROSITE" id="PS50093"/>
    </source>
</evidence>
<dbReference type="InterPro" id="IPR026444">
    <property type="entry name" value="Secre_tail"/>
</dbReference>
<dbReference type="Pfam" id="PF20009">
    <property type="entry name" value="GEVED"/>
    <property type="match status" value="2"/>
</dbReference>
<dbReference type="SUPFAM" id="SSF49299">
    <property type="entry name" value="PKD domain"/>
    <property type="match status" value="1"/>
</dbReference>
<accession>A0ABM9PKD0</accession>
<proteinExistence type="predicted"/>
<keyword evidence="1 2" id="KW-0732">Signal</keyword>
<evidence type="ECO:0000313" key="5">
    <source>
        <dbReference type="Proteomes" id="UP001497602"/>
    </source>
</evidence>
<evidence type="ECO:0000256" key="1">
    <source>
        <dbReference type="ARBA" id="ARBA00022729"/>
    </source>
</evidence>
<dbReference type="Gene3D" id="2.60.40.10">
    <property type="entry name" value="Immunoglobulins"/>
    <property type="match status" value="1"/>
</dbReference>
<protein>
    <recommendedName>
        <fullName evidence="3">PKD domain-containing protein</fullName>
    </recommendedName>
</protein>